<dbReference type="EMBL" id="JBHSXS010000024">
    <property type="protein sequence ID" value="MFC6884124.1"/>
    <property type="molecule type" value="Genomic_DNA"/>
</dbReference>
<dbReference type="RefSeq" id="WP_378063765.1">
    <property type="nucleotide sequence ID" value="NZ_JBHSXS010000024.1"/>
</dbReference>
<reference evidence="3" key="1">
    <citation type="journal article" date="2019" name="Int. J. Syst. Evol. Microbiol.">
        <title>The Global Catalogue of Microorganisms (GCM) 10K type strain sequencing project: providing services to taxonomists for standard genome sequencing and annotation.</title>
        <authorList>
            <consortium name="The Broad Institute Genomics Platform"/>
            <consortium name="The Broad Institute Genome Sequencing Center for Infectious Disease"/>
            <person name="Wu L."/>
            <person name="Ma J."/>
        </authorList>
    </citation>
    <scope>NUCLEOTIDE SEQUENCE [LARGE SCALE GENOMIC DNA]</scope>
    <source>
        <strain evidence="3">JCM 3369</strain>
    </source>
</reference>
<proteinExistence type="predicted"/>
<organism evidence="2 3">
    <name type="scientific">Actinomadura yumaensis</name>
    <dbReference type="NCBI Taxonomy" id="111807"/>
    <lineage>
        <taxon>Bacteria</taxon>
        <taxon>Bacillati</taxon>
        <taxon>Actinomycetota</taxon>
        <taxon>Actinomycetes</taxon>
        <taxon>Streptosporangiales</taxon>
        <taxon>Thermomonosporaceae</taxon>
        <taxon>Actinomadura</taxon>
    </lineage>
</organism>
<gene>
    <name evidence="2" type="ORF">ACFQKB_30490</name>
</gene>
<evidence type="ECO:0000256" key="1">
    <source>
        <dbReference type="SAM" id="Phobius"/>
    </source>
</evidence>
<feature type="transmembrane region" description="Helical" evidence="1">
    <location>
        <begin position="44"/>
        <end position="68"/>
    </location>
</feature>
<feature type="transmembrane region" description="Helical" evidence="1">
    <location>
        <begin position="12"/>
        <end position="32"/>
    </location>
</feature>
<keyword evidence="1" id="KW-1133">Transmembrane helix</keyword>
<dbReference type="Proteomes" id="UP001596380">
    <property type="component" value="Unassembled WGS sequence"/>
</dbReference>
<feature type="transmembrane region" description="Helical" evidence="1">
    <location>
        <begin position="74"/>
        <end position="94"/>
    </location>
</feature>
<keyword evidence="3" id="KW-1185">Reference proteome</keyword>
<accession>A0ABW2CTT9</accession>
<keyword evidence="1" id="KW-0812">Transmembrane</keyword>
<sequence length="109" mass="11886">MSSPEKQTPPPPVIVTVIFFALPGMVIIGYWIAILIGAIIFGHLFLAGIMLVAAPTALVPGAIAYGLWHRRFQTWALVLGVLSPPFGLMVIWLLTTRSSQEWFASPTNL</sequence>
<protein>
    <submittedName>
        <fullName evidence="2">Uncharacterized protein</fullName>
    </submittedName>
</protein>
<keyword evidence="1" id="KW-0472">Membrane</keyword>
<name>A0ABW2CTT9_9ACTN</name>
<evidence type="ECO:0000313" key="3">
    <source>
        <dbReference type="Proteomes" id="UP001596380"/>
    </source>
</evidence>
<comment type="caution">
    <text evidence="2">The sequence shown here is derived from an EMBL/GenBank/DDBJ whole genome shotgun (WGS) entry which is preliminary data.</text>
</comment>
<evidence type="ECO:0000313" key="2">
    <source>
        <dbReference type="EMBL" id="MFC6884124.1"/>
    </source>
</evidence>